<dbReference type="InterPro" id="IPR036388">
    <property type="entry name" value="WH-like_DNA-bd_sf"/>
</dbReference>
<keyword evidence="5" id="KW-1185">Reference proteome</keyword>
<reference evidence="2 4" key="1">
    <citation type="submission" date="2015-01" db="EMBL/GenBank/DDBJ databases">
        <title>Genome sequences of high lactate-tolerant strain Salinicoccus roseus W12 with industrial interest.</title>
        <authorList>
            <person name="Wang H."/>
            <person name="Yu B."/>
        </authorList>
    </citation>
    <scope>NUCLEOTIDE SEQUENCE [LARGE SCALE GENOMIC DNA]</scope>
    <source>
        <strain evidence="2 4">W12</strain>
    </source>
</reference>
<evidence type="ECO:0000313" key="5">
    <source>
        <dbReference type="Proteomes" id="UP000527860"/>
    </source>
</evidence>
<keyword evidence="1" id="KW-0238">DNA-binding</keyword>
<reference evidence="3" key="3">
    <citation type="submission" date="2020-04" db="EMBL/GenBank/DDBJ databases">
        <authorList>
            <person name="Tanveer F."/>
            <person name="Xie Y."/>
            <person name="Shinwari Z.K."/>
        </authorList>
    </citation>
    <scope>NUCLEOTIDE SEQUENCE</scope>
    <source>
        <strain evidence="3">MOSEL-ME25</strain>
    </source>
</reference>
<evidence type="ECO:0000256" key="1">
    <source>
        <dbReference type="ARBA" id="ARBA00023125"/>
    </source>
</evidence>
<dbReference type="Pfam" id="PF02082">
    <property type="entry name" value="Rrf2"/>
    <property type="match status" value="1"/>
</dbReference>
<dbReference type="OrthoDB" id="9808360at2"/>
<dbReference type="STRING" id="45670.SN16_04990"/>
<dbReference type="GeneID" id="77844903"/>
<reference evidence="3 5" key="4">
    <citation type="submission" date="2022-12" db="EMBL/GenBank/DDBJ databases">
        <title>Genome analysis and biological profiling of marine Salinicoccus roseus MOSEL-ME25.</title>
        <authorList>
            <person name="Mirza F.T."/>
            <person name="Xie Y."/>
            <person name="Shinwari Z.K."/>
        </authorList>
    </citation>
    <scope>NUCLEOTIDE SEQUENCE [LARGE SCALE GENOMIC DNA]</scope>
    <source>
        <strain evidence="3 5">MOSEL-ME25</strain>
    </source>
</reference>
<evidence type="ECO:0000313" key="2">
    <source>
        <dbReference type="EMBL" id="KIH70919.1"/>
    </source>
</evidence>
<dbReference type="EMBL" id="JXII01000004">
    <property type="protein sequence ID" value="KIH70919.1"/>
    <property type="molecule type" value="Genomic_DNA"/>
</dbReference>
<dbReference type="SUPFAM" id="SSF46785">
    <property type="entry name" value="Winged helix' DNA-binding domain"/>
    <property type="match status" value="1"/>
</dbReference>
<dbReference type="InterPro" id="IPR036390">
    <property type="entry name" value="WH_DNA-bd_sf"/>
</dbReference>
<dbReference type="EMBL" id="JABEVU030000001">
    <property type="protein sequence ID" value="MDB0580139.1"/>
    <property type="molecule type" value="Genomic_DNA"/>
</dbReference>
<evidence type="ECO:0000313" key="4">
    <source>
        <dbReference type="Proteomes" id="UP000031546"/>
    </source>
</evidence>
<comment type="caution">
    <text evidence="2">The sequence shown here is derived from an EMBL/GenBank/DDBJ whole genome shotgun (WGS) entry which is preliminary data.</text>
</comment>
<dbReference type="PANTHER" id="PTHR33221">
    <property type="entry name" value="WINGED HELIX-TURN-HELIX TRANSCRIPTIONAL REGULATOR, RRF2 FAMILY"/>
    <property type="match status" value="1"/>
</dbReference>
<dbReference type="Gene3D" id="1.10.10.10">
    <property type="entry name" value="Winged helix-like DNA-binding domain superfamily/Winged helix DNA-binding domain"/>
    <property type="match status" value="1"/>
</dbReference>
<dbReference type="InterPro" id="IPR000944">
    <property type="entry name" value="Tscrpt_reg_Rrf2"/>
</dbReference>
<dbReference type="GO" id="GO:0005829">
    <property type="term" value="C:cytosol"/>
    <property type="evidence" value="ECO:0007669"/>
    <property type="project" value="TreeGrafter"/>
</dbReference>
<name>A0A0C2HH02_9STAP</name>
<dbReference type="Proteomes" id="UP000031546">
    <property type="component" value="Unassembled WGS sequence"/>
</dbReference>
<sequence>MKISTRGRYGLYFMLALARNYGGKKRSVKSVAEERGISDLYLEQIVANLKKAELVKSTRGAYGGYELNFPPDEITVGKIFRTLEENIVAVEGDDKDTDTERYLWRRIRDALRDVLDHTSLQDMINHDEDEVDDYMFYI</sequence>
<accession>A0A0C2HH02</accession>
<dbReference type="PANTHER" id="PTHR33221:SF5">
    <property type="entry name" value="HTH-TYPE TRANSCRIPTIONAL REGULATOR ISCR"/>
    <property type="match status" value="1"/>
</dbReference>
<dbReference type="GO" id="GO:0003700">
    <property type="term" value="F:DNA-binding transcription factor activity"/>
    <property type="evidence" value="ECO:0007669"/>
    <property type="project" value="TreeGrafter"/>
</dbReference>
<organism evidence="2 4">
    <name type="scientific">Salinicoccus roseus</name>
    <dbReference type="NCBI Taxonomy" id="45670"/>
    <lineage>
        <taxon>Bacteria</taxon>
        <taxon>Bacillati</taxon>
        <taxon>Bacillota</taxon>
        <taxon>Bacilli</taxon>
        <taxon>Bacillales</taxon>
        <taxon>Staphylococcaceae</taxon>
        <taxon>Salinicoccus</taxon>
    </lineage>
</organism>
<dbReference type="PROSITE" id="PS51197">
    <property type="entry name" value="HTH_RRF2_2"/>
    <property type="match status" value="1"/>
</dbReference>
<dbReference type="Proteomes" id="UP000527860">
    <property type="component" value="Unassembled WGS sequence"/>
</dbReference>
<reference evidence="5" key="2">
    <citation type="submission" date="2020-04" db="EMBL/GenBank/DDBJ databases">
        <title>Genome analysis and biological profiling of marine Cellulosimicrobium funkei MOSEL-ME6.</title>
        <authorList>
            <person name="Tanveer F."/>
            <person name="Xie Y."/>
            <person name="Shinwari Z.K."/>
        </authorList>
    </citation>
    <scope>NUCLEOTIDE SEQUENCE [LARGE SCALE GENOMIC DNA]</scope>
    <source>
        <strain evidence="5">MOSEL-ME25</strain>
    </source>
</reference>
<evidence type="ECO:0000313" key="3">
    <source>
        <dbReference type="EMBL" id="MDB0580139.1"/>
    </source>
</evidence>
<proteinExistence type="predicted"/>
<dbReference type="NCBIfam" id="TIGR00738">
    <property type="entry name" value="rrf2_super"/>
    <property type="match status" value="1"/>
</dbReference>
<dbReference type="GO" id="GO:0003677">
    <property type="term" value="F:DNA binding"/>
    <property type="evidence" value="ECO:0007669"/>
    <property type="project" value="UniProtKB-KW"/>
</dbReference>
<protein>
    <submittedName>
        <fullName evidence="2">Rrf2 family transcriptional regulator</fullName>
    </submittedName>
</protein>
<dbReference type="RefSeq" id="WP_040105521.1">
    <property type="nucleotide sequence ID" value="NZ_BMCA01000001.1"/>
</dbReference>
<gene>
    <name evidence="3" type="ORF">F7P68_0006325</name>
    <name evidence="2" type="ORF">SN16_04990</name>
</gene>
<dbReference type="AlphaFoldDB" id="A0A0C2HH02"/>